<sequence>MNHAFPCGTLCLDFVGTLRARRNDAPLEKLATPGLLDDWFVESGMVALPPGASEADVVIAVQLREAIYDLVAARLDARPLPAEAVAEVNLHASGLPVTLRLGPDGVMRTGSVAQGLATLAREAVPLLGGDEAVLLRECARPECTQVYLDRSRGHRREWCAMKTCGNRVKAANYRARQQAVRA</sequence>
<dbReference type="Proteomes" id="UP001611339">
    <property type="component" value="Unassembled WGS sequence"/>
</dbReference>
<dbReference type="RefSeq" id="WP_398711337.1">
    <property type="nucleotide sequence ID" value="NZ_JBIRUI010000012.1"/>
</dbReference>
<name>A0ABW7UGZ5_9ACTN</name>
<dbReference type="EMBL" id="JBIRUI010000012">
    <property type="protein sequence ID" value="MFI1717056.1"/>
    <property type="molecule type" value="Genomic_DNA"/>
</dbReference>
<gene>
    <name evidence="2" type="ORF">ACH407_26225</name>
</gene>
<dbReference type="InterPro" id="IPR021005">
    <property type="entry name" value="Znf_CGNR"/>
</dbReference>
<keyword evidence="3" id="KW-1185">Reference proteome</keyword>
<evidence type="ECO:0000313" key="3">
    <source>
        <dbReference type="Proteomes" id="UP001611339"/>
    </source>
</evidence>
<evidence type="ECO:0000313" key="2">
    <source>
        <dbReference type="EMBL" id="MFI1717056.1"/>
    </source>
</evidence>
<evidence type="ECO:0000259" key="1">
    <source>
        <dbReference type="Pfam" id="PF11706"/>
    </source>
</evidence>
<dbReference type="Pfam" id="PF07336">
    <property type="entry name" value="ABATE"/>
    <property type="match status" value="1"/>
</dbReference>
<dbReference type="InterPro" id="IPR023286">
    <property type="entry name" value="ABATE_dom_sf"/>
</dbReference>
<dbReference type="Pfam" id="PF11706">
    <property type="entry name" value="zf-CGNR"/>
    <property type="match status" value="1"/>
</dbReference>
<dbReference type="Gene3D" id="1.10.3300.10">
    <property type="entry name" value="Jann2411-like domain"/>
    <property type="match status" value="1"/>
</dbReference>
<accession>A0ABW7UGZ5</accession>
<feature type="domain" description="Zinc finger CGNR" evidence="1">
    <location>
        <begin position="135"/>
        <end position="177"/>
    </location>
</feature>
<reference evidence="2 3" key="1">
    <citation type="submission" date="2024-10" db="EMBL/GenBank/DDBJ databases">
        <title>The Natural Products Discovery Center: Release of the First 8490 Sequenced Strains for Exploring Actinobacteria Biosynthetic Diversity.</title>
        <authorList>
            <person name="Kalkreuter E."/>
            <person name="Kautsar S.A."/>
            <person name="Yang D."/>
            <person name="Bader C.D."/>
            <person name="Teijaro C.N."/>
            <person name="Fluegel L."/>
            <person name="Davis C.M."/>
            <person name="Simpson J.R."/>
            <person name="Lauterbach L."/>
            <person name="Steele A.D."/>
            <person name="Gui C."/>
            <person name="Meng S."/>
            <person name="Li G."/>
            <person name="Viehrig K."/>
            <person name="Ye F."/>
            <person name="Su P."/>
            <person name="Kiefer A.F."/>
            <person name="Nichols A."/>
            <person name="Cepeda A.J."/>
            <person name="Yan W."/>
            <person name="Fan B."/>
            <person name="Jiang Y."/>
            <person name="Adhikari A."/>
            <person name="Zheng C.-J."/>
            <person name="Schuster L."/>
            <person name="Cowan T.M."/>
            <person name="Smanski M.J."/>
            <person name="Chevrette M.G."/>
            <person name="De Carvalho L.P.S."/>
            <person name="Shen B."/>
        </authorList>
    </citation>
    <scope>NUCLEOTIDE SEQUENCE [LARGE SCALE GENOMIC DNA]</scope>
    <source>
        <strain evidence="2 3">NPDC020602</strain>
    </source>
</reference>
<dbReference type="PANTHER" id="PTHR35525:SF3">
    <property type="entry name" value="BLL6575 PROTEIN"/>
    <property type="match status" value="1"/>
</dbReference>
<protein>
    <submittedName>
        <fullName evidence="2">CGNR zinc finger domain-containing protein</fullName>
    </submittedName>
</protein>
<proteinExistence type="predicted"/>
<dbReference type="SUPFAM" id="SSF160904">
    <property type="entry name" value="Jann2411-like"/>
    <property type="match status" value="1"/>
</dbReference>
<dbReference type="InterPro" id="IPR010852">
    <property type="entry name" value="ABATE"/>
</dbReference>
<organism evidence="2 3">
    <name type="scientific">Streptomyces litmocidini</name>
    <dbReference type="NCBI Taxonomy" id="67318"/>
    <lineage>
        <taxon>Bacteria</taxon>
        <taxon>Bacillati</taxon>
        <taxon>Actinomycetota</taxon>
        <taxon>Actinomycetes</taxon>
        <taxon>Kitasatosporales</taxon>
        <taxon>Streptomycetaceae</taxon>
        <taxon>Streptomyces</taxon>
    </lineage>
</organism>
<comment type="caution">
    <text evidence="2">The sequence shown here is derived from an EMBL/GenBank/DDBJ whole genome shotgun (WGS) entry which is preliminary data.</text>
</comment>
<dbReference type="PANTHER" id="PTHR35525">
    <property type="entry name" value="BLL6575 PROTEIN"/>
    <property type="match status" value="1"/>
</dbReference>